<dbReference type="InterPro" id="IPR010730">
    <property type="entry name" value="HET"/>
</dbReference>
<dbReference type="PANTHER" id="PTHR33112:SF16">
    <property type="entry name" value="HETEROKARYON INCOMPATIBILITY DOMAIN-CONTAINING PROTEIN"/>
    <property type="match status" value="1"/>
</dbReference>
<sequence length="527" mass="59341">MVGIEQFMSLLSRGELEDMRKIGLVDCWTRKYGPCRIGLTEIARDPDVSPLEHTNDDDDLGPLVAFEVFVSLTKTRPNSSAGLRTRDPLRVPAKLDVSRAVELARKWASECIQEHQCLTKNSVPLPKRVLDVSSSADNQIKLVTSEGEAGPYAALSYCWGAAKAIPKTTSSNLEQRHNGIAWSQLPRCFQDTILLCRALGLRYLWIDALCIIQDSKEDWEVESAKMANIYSSAYLTISATSCLDPSMSLFADRRVYTVLDTAAYSGSAYPSLPYVTCVEYEKRLFEFKHDTGTAHWRIMEPGISGLNEHRFAKTPDAPLLTRGWVCQERLLSARILYFHGEEMMWECRSGVRCECGVLDDDDTADINRPYQVWRRRLKESFAEALSPYADTQILRETWMDVVLRFSQLNLSYESDRLPALSGLAAQFADRNIGEYYAGIWTSMFPASLMYDLNPGPGLRDARSYMPNKEKYAPSWSWASLPLMGQNSVNYNWSKPRFFKSGCPSFTVISVSGGALGKILSGRSKMQC</sequence>
<dbReference type="Proteomes" id="UP001140560">
    <property type="component" value="Unassembled WGS sequence"/>
</dbReference>
<organism evidence="2 3">
    <name type="scientific">Neocucurbitaria cava</name>
    <dbReference type="NCBI Taxonomy" id="798079"/>
    <lineage>
        <taxon>Eukaryota</taxon>
        <taxon>Fungi</taxon>
        <taxon>Dikarya</taxon>
        <taxon>Ascomycota</taxon>
        <taxon>Pezizomycotina</taxon>
        <taxon>Dothideomycetes</taxon>
        <taxon>Pleosporomycetidae</taxon>
        <taxon>Pleosporales</taxon>
        <taxon>Pleosporineae</taxon>
        <taxon>Cucurbitariaceae</taxon>
        <taxon>Neocucurbitaria</taxon>
    </lineage>
</organism>
<accession>A0A9W8Y8I5</accession>
<protein>
    <recommendedName>
        <fullName evidence="1">Heterokaryon incompatibility domain-containing protein</fullName>
    </recommendedName>
</protein>
<name>A0A9W8Y8I5_9PLEO</name>
<keyword evidence="3" id="KW-1185">Reference proteome</keyword>
<feature type="domain" description="Heterokaryon incompatibility" evidence="1">
    <location>
        <begin position="152"/>
        <end position="328"/>
    </location>
</feature>
<dbReference type="PANTHER" id="PTHR33112">
    <property type="entry name" value="DOMAIN PROTEIN, PUTATIVE-RELATED"/>
    <property type="match status" value="1"/>
</dbReference>
<reference evidence="2" key="1">
    <citation type="submission" date="2022-10" db="EMBL/GenBank/DDBJ databases">
        <title>Tapping the CABI collections for fungal endophytes: first genome assemblies for Collariella, Neodidymelliopsis, Ascochyta clinopodiicola, Didymella pomorum, Didymosphaeria variabile, Neocosmospora piperis and Neocucurbitaria cava.</title>
        <authorList>
            <person name="Hill R."/>
        </authorList>
    </citation>
    <scope>NUCLEOTIDE SEQUENCE</scope>
    <source>
        <strain evidence="2">IMI 356814</strain>
    </source>
</reference>
<evidence type="ECO:0000313" key="2">
    <source>
        <dbReference type="EMBL" id="KAJ4370037.1"/>
    </source>
</evidence>
<dbReference type="OrthoDB" id="3486565at2759"/>
<dbReference type="Pfam" id="PF06985">
    <property type="entry name" value="HET"/>
    <property type="match status" value="1"/>
</dbReference>
<evidence type="ECO:0000259" key="1">
    <source>
        <dbReference type="Pfam" id="PF06985"/>
    </source>
</evidence>
<gene>
    <name evidence="2" type="ORF">N0V83_005801</name>
</gene>
<proteinExistence type="predicted"/>
<comment type="caution">
    <text evidence="2">The sequence shown here is derived from an EMBL/GenBank/DDBJ whole genome shotgun (WGS) entry which is preliminary data.</text>
</comment>
<evidence type="ECO:0000313" key="3">
    <source>
        <dbReference type="Proteomes" id="UP001140560"/>
    </source>
</evidence>
<dbReference type="AlphaFoldDB" id="A0A9W8Y8I5"/>
<dbReference type="EMBL" id="JAPEUY010000009">
    <property type="protein sequence ID" value="KAJ4370037.1"/>
    <property type="molecule type" value="Genomic_DNA"/>
</dbReference>